<dbReference type="Gene3D" id="1.10.260.40">
    <property type="entry name" value="lambda repressor-like DNA-binding domains"/>
    <property type="match status" value="1"/>
</dbReference>
<dbReference type="EMBL" id="MASU01000037">
    <property type="protein sequence ID" value="PXY16648.1"/>
    <property type="molecule type" value="Genomic_DNA"/>
</dbReference>
<dbReference type="SUPFAM" id="SSF47413">
    <property type="entry name" value="lambda repressor-like DNA-binding domains"/>
    <property type="match status" value="1"/>
</dbReference>
<keyword evidence="3" id="KW-1185">Reference proteome</keyword>
<dbReference type="AlphaFoldDB" id="A0A318L8D6"/>
<proteinExistence type="predicted"/>
<evidence type="ECO:0000259" key="1">
    <source>
        <dbReference type="PROSITE" id="PS50943"/>
    </source>
</evidence>
<dbReference type="OrthoDB" id="9803760at2"/>
<dbReference type="RefSeq" id="WP_110344209.1">
    <property type="nucleotide sequence ID" value="NZ_MASU01000037.1"/>
</dbReference>
<dbReference type="InterPro" id="IPR010982">
    <property type="entry name" value="Lambda_DNA-bd_dom_sf"/>
</dbReference>
<evidence type="ECO:0000313" key="2">
    <source>
        <dbReference type="EMBL" id="PXY16648.1"/>
    </source>
</evidence>
<gene>
    <name evidence="2" type="ORF">BA062_38720</name>
</gene>
<organism evidence="2 3">
    <name type="scientific">Prauserella flavalba</name>
    <dbReference type="NCBI Taxonomy" id="1477506"/>
    <lineage>
        <taxon>Bacteria</taxon>
        <taxon>Bacillati</taxon>
        <taxon>Actinomycetota</taxon>
        <taxon>Actinomycetes</taxon>
        <taxon>Pseudonocardiales</taxon>
        <taxon>Pseudonocardiaceae</taxon>
        <taxon>Prauserella</taxon>
    </lineage>
</organism>
<dbReference type="InterPro" id="IPR001387">
    <property type="entry name" value="Cro/C1-type_HTH"/>
</dbReference>
<dbReference type="CDD" id="cd00093">
    <property type="entry name" value="HTH_XRE"/>
    <property type="match status" value="1"/>
</dbReference>
<name>A0A318L8D6_9PSEU</name>
<dbReference type="PROSITE" id="PS50943">
    <property type="entry name" value="HTH_CROC1"/>
    <property type="match status" value="1"/>
</dbReference>
<dbReference type="GO" id="GO:0003677">
    <property type="term" value="F:DNA binding"/>
    <property type="evidence" value="ECO:0007669"/>
    <property type="project" value="InterPro"/>
</dbReference>
<dbReference type="SMART" id="SM00530">
    <property type="entry name" value="HTH_XRE"/>
    <property type="match status" value="1"/>
</dbReference>
<sequence length="171" mass="18687">MRTPTSGQLDRFAQVLGHELRAARKQRGWTRKQMRAHLAESADAENDEVSLQTLATYELGTRRISVQRLVELCAVLGQPPDQLLLRAITGAFGADTNDRVEVDLSTLARTADPRLTHLRRWAAVRVRQRPAGLPPVEELDGHALSALAALAGTTSNELAHALRDLAGASRT</sequence>
<dbReference type="Proteomes" id="UP000247892">
    <property type="component" value="Unassembled WGS sequence"/>
</dbReference>
<feature type="domain" description="HTH cro/C1-type" evidence="1">
    <location>
        <begin position="20"/>
        <end position="83"/>
    </location>
</feature>
<evidence type="ECO:0000313" key="3">
    <source>
        <dbReference type="Proteomes" id="UP000247892"/>
    </source>
</evidence>
<reference evidence="2 3" key="1">
    <citation type="submission" date="2016-07" db="EMBL/GenBank/DDBJ databases">
        <title>Draft genome sequence of Prauserella sp. YIM 121212, isolated from alkaline soil.</title>
        <authorList>
            <person name="Ruckert C."/>
            <person name="Albersmeier A."/>
            <person name="Jiang C.-L."/>
            <person name="Jiang Y."/>
            <person name="Kalinowski J."/>
            <person name="Schneider O."/>
            <person name="Winkler A."/>
            <person name="Zotchev S.B."/>
        </authorList>
    </citation>
    <scope>NUCLEOTIDE SEQUENCE [LARGE SCALE GENOMIC DNA]</scope>
    <source>
        <strain evidence="2 3">YIM 121212</strain>
    </source>
</reference>
<dbReference type="Pfam" id="PF13560">
    <property type="entry name" value="HTH_31"/>
    <property type="match status" value="1"/>
</dbReference>
<comment type="caution">
    <text evidence="2">The sequence shown here is derived from an EMBL/GenBank/DDBJ whole genome shotgun (WGS) entry which is preliminary data.</text>
</comment>
<protein>
    <submittedName>
        <fullName evidence="2">Transcriptional regulator</fullName>
    </submittedName>
</protein>
<accession>A0A318L8D6</accession>